<reference evidence="2 3" key="1">
    <citation type="submission" date="2024-08" db="EMBL/GenBank/DDBJ databases">
        <title>Genome mining of Saccharopolyspora cebuensis PGLac3 from Nigerian medicinal plant.</title>
        <authorList>
            <person name="Ezeobiora C.E."/>
            <person name="Igbokwe N.H."/>
            <person name="Amin D.H."/>
            <person name="Mendie U.E."/>
        </authorList>
    </citation>
    <scope>NUCLEOTIDE SEQUENCE [LARGE SCALE GENOMIC DNA]</scope>
    <source>
        <strain evidence="2 3">PGLac3</strain>
    </source>
</reference>
<evidence type="ECO:0000313" key="2">
    <source>
        <dbReference type="EMBL" id="MEY8040036.1"/>
    </source>
</evidence>
<accession>A0ABV4CG22</accession>
<proteinExistence type="predicted"/>
<gene>
    <name evidence="2" type="ORF">AB8O55_11575</name>
</gene>
<keyword evidence="3" id="KW-1185">Reference proteome</keyword>
<dbReference type="RefSeq" id="WP_369774773.1">
    <property type="nucleotide sequence ID" value="NZ_JBGEHV010000017.1"/>
</dbReference>
<evidence type="ECO:0000313" key="3">
    <source>
        <dbReference type="Proteomes" id="UP001564626"/>
    </source>
</evidence>
<dbReference type="EMBL" id="JBGEHV010000017">
    <property type="protein sequence ID" value="MEY8040036.1"/>
    <property type="molecule type" value="Genomic_DNA"/>
</dbReference>
<organism evidence="2 3">
    <name type="scientific">Saccharopolyspora cebuensis</name>
    <dbReference type="NCBI Taxonomy" id="418759"/>
    <lineage>
        <taxon>Bacteria</taxon>
        <taxon>Bacillati</taxon>
        <taxon>Actinomycetota</taxon>
        <taxon>Actinomycetes</taxon>
        <taxon>Pseudonocardiales</taxon>
        <taxon>Pseudonocardiaceae</taxon>
        <taxon>Saccharopolyspora</taxon>
    </lineage>
</organism>
<feature type="compositionally biased region" description="Pro residues" evidence="1">
    <location>
        <begin position="1"/>
        <end position="12"/>
    </location>
</feature>
<comment type="caution">
    <text evidence="2">The sequence shown here is derived from an EMBL/GenBank/DDBJ whole genome shotgun (WGS) entry which is preliminary data.</text>
</comment>
<sequence length="42" mass="4718">MAFLEPGPPRTTPAPQRRRADQDEETLRPLRTPFSADEPGGR</sequence>
<dbReference type="Proteomes" id="UP001564626">
    <property type="component" value="Unassembled WGS sequence"/>
</dbReference>
<feature type="region of interest" description="Disordered" evidence="1">
    <location>
        <begin position="1"/>
        <end position="42"/>
    </location>
</feature>
<feature type="compositionally biased region" description="Basic and acidic residues" evidence="1">
    <location>
        <begin position="18"/>
        <end position="28"/>
    </location>
</feature>
<evidence type="ECO:0000256" key="1">
    <source>
        <dbReference type="SAM" id="MobiDB-lite"/>
    </source>
</evidence>
<protein>
    <submittedName>
        <fullName evidence="2">Uncharacterized protein</fullName>
    </submittedName>
</protein>
<name>A0ABV4CG22_9PSEU</name>